<dbReference type="GO" id="GO:0006879">
    <property type="term" value="P:intracellular iron ion homeostasis"/>
    <property type="evidence" value="ECO:0007669"/>
    <property type="project" value="TreeGrafter"/>
</dbReference>
<keyword evidence="4" id="KW-0813">Transport</keyword>
<dbReference type="PROSITE" id="PS51384">
    <property type="entry name" value="FAD_FR"/>
    <property type="match status" value="1"/>
</dbReference>
<evidence type="ECO:0000256" key="8">
    <source>
        <dbReference type="ARBA" id="ARBA00022989"/>
    </source>
</evidence>
<dbReference type="Pfam" id="PF08030">
    <property type="entry name" value="NAD_binding_6"/>
    <property type="match status" value="1"/>
</dbReference>
<dbReference type="PANTHER" id="PTHR32361">
    <property type="entry name" value="FERRIC/CUPRIC REDUCTASE TRANSMEMBRANE COMPONENT"/>
    <property type="match status" value="1"/>
</dbReference>
<feature type="transmembrane region" description="Helical" evidence="14">
    <location>
        <begin position="244"/>
        <end position="265"/>
    </location>
</feature>
<dbReference type="GO" id="GO:0052851">
    <property type="term" value="F:ferric-chelate reductase (NADPH) activity"/>
    <property type="evidence" value="ECO:0007669"/>
    <property type="project" value="UniProtKB-EC"/>
</dbReference>
<protein>
    <recommendedName>
        <fullName evidence="3">ferric-chelate reductase (NADPH)</fullName>
        <ecNumber evidence="3">1.16.1.9</ecNumber>
    </recommendedName>
</protein>
<keyword evidence="8 14" id="KW-1133">Transmembrane helix</keyword>
<dbReference type="InterPro" id="IPR039261">
    <property type="entry name" value="FNR_nucleotide-bd"/>
</dbReference>
<keyword evidence="6 14" id="KW-0812">Transmembrane</keyword>
<dbReference type="InterPro" id="IPR017938">
    <property type="entry name" value="Riboflavin_synthase-like_b-brl"/>
</dbReference>
<dbReference type="Pfam" id="PF08022">
    <property type="entry name" value="FAD_binding_8"/>
    <property type="match status" value="1"/>
</dbReference>
<dbReference type="GO" id="GO:0015677">
    <property type="term" value="P:copper ion import"/>
    <property type="evidence" value="ECO:0007669"/>
    <property type="project" value="TreeGrafter"/>
</dbReference>
<dbReference type="InterPro" id="IPR051410">
    <property type="entry name" value="Ferric/Cupric_Reductase"/>
</dbReference>
<evidence type="ECO:0000259" key="15">
    <source>
        <dbReference type="PROSITE" id="PS51384"/>
    </source>
</evidence>
<dbReference type="SFLD" id="SFLDS00052">
    <property type="entry name" value="Ferric_Reductase_Domain"/>
    <property type="match status" value="1"/>
</dbReference>
<evidence type="ECO:0000313" key="16">
    <source>
        <dbReference type="EMBL" id="KZT62870.1"/>
    </source>
</evidence>
<dbReference type="Pfam" id="PF01794">
    <property type="entry name" value="Ferric_reduct"/>
    <property type="match status" value="1"/>
</dbReference>
<evidence type="ECO:0000256" key="6">
    <source>
        <dbReference type="ARBA" id="ARBA00022692"/>
    </source>
</evidence>
<comment type="subcellular location">
    <subcellularLocation>
        <location evidence="1">Cell membrane</location>
        <topology evidence="1">Multi-pass membrane protein</topology>
    </subcellularLocation>
</comment>
<dbReference type="GO" id="GO:0006826">
    <property type="term" value="P:iron ion transport"/>
    <property type="evidence" value="ECO:0007669"/>
    <property type="project" value="TreeGrafter"/>
</dbReference>
<dbReference type="InterPro" id="IPR013130">
    <property type="entry name" value="Fe3_Rdtase_TM_dom"/>
</dbReference>
<evidence type="ECO:0000256" key="10">
    <source>
        <dbReference type="ARBA" id="ARBA00023065"/>
    </source>
</evidence>
<dbReference type="EC" id="1.16.1.9" evidence="3"/>
<keyword evidence="9" id="KW-0560">Oxidoreductase</keyword>
<evidence type="ECO:0000256" key="4">
    <source>
        <dbReference type="ARBA" id="ARBA00022448"/>
    </source>
</evidence>
<evidence type="ECO:0000256" key="11">
    <source>
        <dbReference type="ARBA" id="ARBA00023136"/>
    </source>
</evidence>
<accession>A0A165K9T7</accession>
<evidence type="ECO:0000256" key="7">
    <source>
        <dbReference type="ARBA" id="ARBA00022982"/>
    </source>
</evidence>
<dbReference type="CDD" id="cd06186">
    <property type="entry name" value="NOX_Duox_like_FAD_NADP"/>
    <property type="match status" value="1"/>
</dbReference>
<dbReference type="InterPro" id="IPR013121">
    <property type="entry name" value="Fe_red_NAD-bd_6"/>
</dbReference>
<dbReference type="PANTHER" id="PTHR32361:SF9">
    <property type="entry name" value="FERRIC REDUCTASE TRANSMEMBRANE COMPONENT 3-RELATED"/>
    <property type="match status" value="1"/>
</dbReference>
<dbReference type="Gene3D" id="2.40.30.10">
    <property type="entry name" value="Translation factors"/>
    <property type="match status" value="1"/>
</dbReference>
<sequence>MQSVDVPREALVQSKAQLSRWHRLWQKNFYPIVLWIIVLGILLTIFTLHFERSQRRRRLAVRHEKADEEEETLNGDDHPVRRMSALQRSMDVILSEWRIIMYRWTIPMGFSYRMTVAEVSFCAGYLAVLLVLGLVDSNGLQYRAYANRCGHLATSQIPLIIGLSGKNNVISYLTGIGSEKLNVLHRASGRATLLLSIIHAYGRWQIGLTGHNAIDTPRIIWGLVALSTFTLLTLISFRPIRNKAYELFVASHIVLVFVYVLAVSYHRSKSFPYVLTGWLLWVLDRTARWLRVFFLNRFWLNFNPFWSNPSSTATVEILSPDTMKITLHRSMSWKAGQHAYLIMPTISYMVWEAHPFTIASVPHTDGRKENDLVFVVRARDGFTKRLLAHTQRDGKRTSTVECAVEGPYGYPPSLAHFSAAVLVSGGSGVSYTLPQFMGIIHDVQHSRSAVRSVCFVWVVRHAEHISWISTSLASVLASAPDSLSISIRIYVTREADVRDERIAEASPDFPIMTISPGRPDLRTLLLEEIEHAAGEVSVDVCGPASMTQTVRAILAEGGIAGPSAIRRGCPPVELHVETFGW</sequence>
<dbReference type="SUPFAM" id="SSF63380">
    <property type="entry name" value="Riboflavin synthase domain-like"/>
    <property type="match status" value="1"/>
</dbReference>
<dbReference type="Gene3D" id="3.40.50.80">
    <property type="entry name" value="Nucleotide-binding domain of ferredoxin-NADP reductase (FNR) module"/>
    <property type="match status" value="1"/>
</dbReference>
<dbReference type="Proteomes" id="UP000076842">
    <property type="component" value="Unassembled WGS sequence"/>
</dbReference>
<dbReference type="InterPro" id="IPR017927">
    <property type="entry name" value="FAD-bd_FR_type"/>
</dbReference>
<keyword evidence="5" id="KW-1003">Cell membrane</keyword>
<feature type="domain" description="FAD-binding FR-type" evidence="15">
    <location>
        <begin position="304"/>
        <end position="414"/>
    </location>
</feature>
<evidence type="ECO:0000256" key="12">
    <source>
        <dbReference type="ARBA" id="ARBA00023180"/>
    </source>
</evidence>
<keyword evidence="12" id="KW-0325">Glycoprotein</keyword>
<keyword evidence="7" id="KW-0249">Electron transport</keyword>
<evidence type="ECO:0000256" key="2">
    <source>
        <dbReference type="ARBA" id="ARBA00006278"/>
    </source>
</evidence>
<proteinExistence type="inferred from homology"/>
<feature type="transmembrane region" description="Helical" evidence="14">
    <location>
        <begin position="29"/>
        <end position="50"/>
    </location>
</feature>
<keyword evidence="11 14" id="KW-0472">Membrane</keyword>
<name>A0A165K9T7_9BASI</name>
<evidence type="ECO:0000256" key="13">
    <source>
        <dbReference type="ARBA" id="ARBA00048483"/>
    </source>
</evidence>
<keyword evidence="17" id="KW-1185">Reference proteome</keyword>
<feature type="transmembrane region" description="Helical" evidence="14">
    <location>
        <begin position="110"/>
        <end position="135"/>
    </location>
</feature>
<gene>
    <name evidence="16" type="ORF">CALCODRAFT_445365</name>
</gene>
<comment type="catalytic activity">
    <reaction evidence="13">
        <text>2 a Fe(II)-siderophore + NADP(+) + H(+) = 2 a Fe(III)-siderophore + NADPH</text>
        <dbReference type="Rhea" id="RHEA:28795"/>
        <dbReference type="Rhea" id="RHEA-COMP:11342"/>
        <dbReference type="Rhea" id="RHEA-COMP:11344"/>
        <dbReference type="ChEBI" id="CHEBI:15378"/>
        <dbReference type="ChEBI" id="CHEBI:29033"/>
        <dbReference type="ChEBI" id="CHEBI:29034"/>
        <dbReference type="ChEBI" id="CHEBI:57783"/>
        <dbReference type="ChEBI" id="CHEBI:58349"/>
        <dbReference type="EC" id="1.16.1.9"/>
    </reaction>
</comment>
<keyword evidence="10" id="KW-0406">Ion transport</keyword>
<dbReference type="EMBL" id="KV423914">
    <property type="protein sequence ID" value="KZT62870.1"/>
    <property type="molecule type" value="Genomic_DNA"/>
</dbReference>
<evidence type="ECO:0000256" key="14">
    <source>
        <dbReference type="SAM" id="Phobius"/>
    </source>
</evidence>
<dbReference type="OrthoDB" id="4494341at2759"/>
<evidence type="ECO:0000256" key="9">
    <source>
        <dbReference type="ARBA" id="ARBA00023002"/>
    </source>
</evidence>
<dbReference type="SFLD" id="SFLDG01168">
    <property type="entry name" value="Ferric_reductase_subgroup_(FRE"/>
    <property type="match status" value="1"/>
</dbReference>
<reference evidence="16 17" key="1">
    <citation type="journal article" date="2016" name="Mol. Biol. Evol.">
        <title>Comparative Genomics of Early-Diverging Mushroom-Forming Fungi Provides Insights into the Origins of Lignocellulose Decay Capabilities.</title>
        <authorList>
            <person name="Nagy L.G."/>
            <person name="Riley R."/>
            <person name="Tritt A."/>
            <person name="Adam C."/>
            <person name="Daum C."/>
            <person name="Floudas D."/>
            <person name="Sun H."/>
            <person name="Yadav J.S."/>
            <person name="Pangilinan J."/>
            <person name="Larsson K.H."/>
            <person name="Matsuura K."/>
            <person name="Barry K."/>
            <person name="Labutti K."/>
            <person name="Kuo R."/>
            <person name="Ohm R.A."/>
            <person name="Bhattacharya S.S."/>
            <person name="Shirouzu T."/>
            <person name="Yoshinaga Y."/>
            <person name="Martin F.M."/>
            <person name="Grigoriev I.V."/>
            <person name="Hibbett D.S."/>
        </authorList>
    </citation>
    <scope>NUCLEOTIDE SEQUENCE [LARGE SCALE GENOMIC DNA]</scope>
    <source>
        <strain evidence="16 17">HHB12733</strain>
    </source>
</reference>
<evidence type="ECO:0000256" key="3">
    <source>
        <dbReference type="ARBA" id="ARBA00012668"/>
    </source>
</evidence>
<dbReference type="GO" id="GO:0005886">
    <property type="term" value="C:plasma membrane"/>
    <property type="evidence" value="ECO:0007669"/>
    <property type="project" value="UniProtKB-SubCell"/>
</dbReference>
<dbReference type="InterPro" id="IPR013112">
    <property type="entry name" value="FAD-bd_8"/>
</dbReference>
<dbReference type="STRING" id="1353952.A0A165K9T7"/>
<dbReference type="AlphaFoldDB" id="A0A165K9T7"/>
<evidence type="ECO:0000313" key="17">
    <source>
        <dbReference type="Proteomes" id="UP000076842"/>
    </source>
</evidence>
<organism evidence="16 17">
    <name type="scientific">Calocera cornea HHB12733</name>
    <dbReference type="NCBI Taxonomy" id="1353952"/>
    <lineage>
        <taxon>Eukaryota</taxon>
        <taxon>Fungi</taxon>
        <taxon>Dikarya</taxon>
        <taxon>Basidiomycota</taxon>
        <taxon>Agaricomycotina</taxon>
        <taxon>Dacrymycetes</taxon>
        <taxon>Dacrymycetales</taxon>
        <taxon>Dacrymycetaceae</taxon>
        <taxon>Calocera</taxon>
    </lineage>
</organism>
<dbReference type="SUPFAM" id="SSF52343">
    <property type="entry name" value="Ferredoxin reductase-like, C-terminal NADP-linked domain"/>
    <property type="match status" value="1"/>
</dbReference>
<feature type="transmembrane region" description="Helical" evidence="14">
    <location>
        <begin position="219"/>
        <end position="237"/>
    </location>
</feature>
<evidence type="ECO:0000256" key="5">
    <source>
        <dbReference type="ARBA" id="ARBA00022475"/>
    </source>
</evidence>
<dbReference type="FunCoup" id="A0A165K9T7">
    <property type="interactions" value="197"/>
</dbReference>
<dbReference type="InParanoid" id="A0A165K9T7"/>
<comment type="similarity">
    <text evidence="2">Belongs to the ferric reductase (FRE) family.</text>
</comment>
<evidence type="ECO:0000256" key="1">
    <source>
        <dbReference type="ARBA" id="ARBA00004651"/>
    </source>
</evidence>